<protein>
    <submittedName>
        <fullName evidence="4">Helix-turn-helix domain-containing protein</fullName>
    </submittedName>
</protein>
<dbReference type="Proteomes" id="UP000674938">
    <property type="component" value="Unassembled WGS sequence"/>
</dbReference>
<keyword evidence="1" id="KW-0805">Transcription regulation</keyword>
<keyword evidence="5" id="KW-1185">Reference proteome</keyword>
<dbReference type="Pfam" id="PF05043">
    <property type="entry name" value="Mga"/>
    <property type="match status" value="1"/>
</dbReference>
<sequence length="508" mass="59975">MDQLLEKRERRDLKILSLLYSEERWWSAEELAQRSDCSVGSANKSVSSLSQMAEHFEHAYEIISQKNRGIILLASSNYSISRLESLYYRETISYQIIDKIFQSNDLTIEKLMDDLFLSKSTLYRKLKSIEFIFNQNNLELDKNTLKLKGSEINIREFFFVFYWSIVKSEEWPFTNIKEELFSYRLKELSQETGLSLSSVEYIQLQYRMAINFIQHQKKQFITELPDIVQLDPYRLAFFSKIGEAMTANVPPAHKRMEFDYLGLIFSTYPYMPDSPDENYLQKIVDWYQKTNSLTYIITNDFLNQIMARYPEESLTKPLKQPKVMFMLFSTASYALLFPNLFMQDELTSTWRKQLKRFEKQTPNFYQTIKDIVYGIQQSDRYKGKLMHPFYSLYSILSIFSQNFDLYAFENTIKLKLICAADPISENTLSDMLRTRVSQNVIIANSNTRDDAKVHYDLLLSDIKFAEGQGPLADESYIWDFPPSNRDWNNLDTILNDIIKKKHLKNETV</sequence>
<dbReference type="AlphaFoldDB" id="A0A940P2I0"/>
<comment type="caution">
    <text evidence="4">The sequence shown here is derived from an EMBL/GenBank/DDBJ whole genome shotgun (WGS) entry which is preliminary data.</text>
</comment>
<organism evidence="4 5">
    <name type="scientific">Vagococcus allomyrinae</name>
    <dbReference type="NCBI Taxonomy" id="2794353"/>
    <lineage>
        <taxon>Bacteria</taxon>
        <taxon>Bacillati</taxon>
        <taxon>Bacillota</taxon>
        <taxon>Bacilli</taxon>
        <taxon>Lactobacillales</taxon>
        <taxon>Enterococcaceae</taxon>
        <taxon>Vagococcus</taxon>
    </lineage>
</organism>
<dbReference type="PANTHER" id="PTHR30185:SF18">
    <property type="entry name" value="TRANSCRIPTIONAL REGULATOR MTLR"/>
    <property type="match status" value="1"/>
</dbReference>
<evidence type="ECO:0000313" key="5">
    <source>
        <dbReference type="Proteomes" id="UP000674938"/>
    </source>
</evidence>
<dbReference type="EMBL" id="JAEEGA010000001">
    <property type="protein sequence ID" value="MBP1039845.1"/>
    <property type="molecule type" value="Genomic_DNA"/>
</dbReference>
<reference evidence="4" key="1">
    <citation type="submission" date="2020-12" db="EMBL/GenBank/DDBJ databases">
        <title>Vagococcus allomyrinae sp. nov. and Enterococcus lavae sp. nov., isolated from the larvae of Allomyrina dichotoma.</title>
        <authorList>
            <person name="Lee S.D."/>
        </authorList>
    </citation>
    <scope>NUCLEOTIDE SEQUENCE</scope>
    <source>
        <strain evidence="4">BWB3-3</strain>
    </source>
</reference>
<evidence type="ECO:0000256" key="2">
    <source>
        <dbReference type="ARBA" id="ARBA00023163"/>
    </source>
</evidence>
<keyword evidence="2" id="KW-0804">Transcription</keyword>
<accession>A0A940P2I0</accession>
<evidence type="ECO:0000256" key="1">
    <source>
        <dbReference type="ARBA" id="ARBA00023015"/>
    </source>
</evidence>
<proteinExistence type="predicted"/>
<evidence type="ECO:0000259" key="3">
    <source>
        <dbReference type="Pfam" id="PF05043"/>
    </source>
</evidence>
<dbReference type="PANTHER" id="PTHR30185">
    <property type="entry name" value="CRYPTIC BETA-GLUCOSIDE BGL OPERON ANTITERMINATOR"/>
    <property type="match status" value="1"/>
</dbReference>
<name>A0A940P2I0_9ENTE</name>
<feature type="domain" description="Mga helix-turn-helix" evidence="3">
    <location>
        <begin position="77"/>
        <end position="162"/>
    </location>
</feature>
<dbReference type="InterPro" id="IPR036388">
    <property type="entry name" value="WH-like_DNA-bd_sf"/>
</dbReference>
<dbReference type="InterPro" id="IPR050661">
    <property type="entry name" value="BglG_antiterminators"/>
</dbReference>
<dbReference type="InterPro" id="IPR007737">
    <property type="entry name" value="Mga_HTH"/>
</dbReference>
<gene>
    <name evidence="4" type="ORF">I6N95_02360</name>
</gene>
<evidence type="ECO:0000313" key="4">
    <source>
        <dbReference type="EMBL" id="MBP1039845.1"/>
    </source>
</evidence>
<dbReference type="Gene3D" id="1.10.10.10">
    <property type="entry name" value="Winged helix-like DNA-binding domain superfamily/Winged helix DNA-binding domain"/>
    <property type="match status" value="2"/>
</dbReference>
<dbReference type="RefSeq" id="WP_209524729.1">
    <property type="nucleotide sequence ID" value="NZ_JAEEGA010000001.1"/>
</dbReference>